<proteinExistence type="inferred from homology"/>
<sequence>MRLSQDIKPISYVKANSAKVLDQVNQGSPMIITQNGEAQAVLMGIKTYERLTEGIALLKILSISEKSIEAGEGLPATEAFAHIRSSIKEAKNNG</sequence>
<dbReference type="SUPFAM" id="SSF143120">
    <property type="entry name" value="YefM-like"/>
    <property type="match status" value="1"/>
</dbReference>
<dbReference type="InterPro" id="IPR006442">
    <property type="entry name" value="Antitoxin_Phd/YefM"/>
</dbReference>
<evidence type="ECO:0000256" key="1">
    <source>
        <dbReference type="ARBA" id="ARBA00009981"/>
    </source>
</evidence>
<comment type="similarity">
    <text evidence="1 2">Belongs to the phD/YefM antitoxin family.</text>
</comment>
<comment type="function">
    <text evidence="2">Antitoxin component of a type II toxin-antitoxin (TA) system.</text>
</comment>
<dbReference type="Proteomes" id="UP000186469">
    <property type="component" value="Unassembled WGS sequence"/>
</dbReference>
<evidence type="ECO:0000313" key="4">
    <source>
        <dbReference type="Proteomes" id="UP000186469"/>
    </source>
</evidence>
<dbReference type="PANTHER" id="PTHR33713">
    <property type="entry name" value="ANTITOXIN YAFN-RELATED"/>
    <property type="match status" value="1"/>
</dbReference>
<dbReference type="Pfam" id="PF02604">
    <property type="entry name" value="PhdYeFM_antitox"/>
    <property type="match status" value="1"/>
</dbReference>
<name>A0A1M7S0N4_9BACT</name>
<dbReference type="Gene3D" id="3.40.1620.10">
    <property type="entry name" value="YefM-like domain"/>
    <property type="match status" value="1"/>
</dbReference>
<dbReference type="NCBIfam" id="TIGR01552">
    <property type="entry name" value="phd_fam"/>
    <property type="match status" value="1"/>
</dbReference>
<gene>
    <name evidence="3" type="ORF">SAMN02745728_00407</name>
</gene>
<reference evidence="3 4" key="1">
    <citation type="submission" date="2016-12" db="EMBL/GenBank/DDBJ databases">
        <authorList>
            <person name="Song W.-J."/>
            <person name="Kurnit D.M."/>
        </authorList>
    </citation>
    <scope>NUCLEOTIDE SEQUENCE [LARGE SCALE GENOMIC DNA]</scope>
    <source>
        <strain evidence="3 4">DSM 11393</strain>
    </source>
</reference>
<evidence type="ECO:0000313" key="3">
    <source>
        <dbReference type="EMBL" id="SHN51996.1"/>
    </source>
</evidence>
<protein>
    <recommendedName>
        <fullName evidence="2">Antitoxin</fullName>
    </recommendedName>
</protein>
<dbReference type="EMBL" id="FRDI01000002">
    <property type="protein sequence ID" value="SHN51996.1"/>
    <property type="molecule type" value="Genomic_DNA"/>
</dbReference>
<dbReference type="OrthoDB" id="7069202at2"/>
<accession>A0A1M7S0N4</accession>
<keyword evidence="4" id="KW-1185">Reference proteome</keyword>
<organism evidence="3 4">
    <name type="scientific">Desulfovibrio litoralis DSM 11393</name>
    <dbReference type="NCBI Taxonomy" id="1121455"/>
    <lineage>
        <taxon>Bacteria</taxon>
        <taxon>Pseudomonadati</taxon>
        <taxon>Thermodesulfobacteriota</taxon>
        <taxon>Desulfovibrionia</taxon>
        <taxon>Desulfovibrionales</taxon>
        <taxon>Desulfovibrionaceae</taxon>
        <taxon>Desulfovibrio</taxon>
    </lineage>
</organism>
<dbReference type="RefSeq" id="WP_072695975.1">
    <property type="nucleotide sequence ID" value="NZ_FRDI01000002.1"/>
</dbReference>
<dbReference type="AlphaFoldDB" id="A0A1M7S0N4"/>
<evidence type="ECO:0000256" key="2">
    <source>
        <dbReference type="RuleBase" id="RU362080"/>
    </source>
</evidence>
<dbReference type="InterPro" id="IPR051405">
    <property type="entry name" value="phD/YefM_antitoxin"/>
</dbReference>
<dbReference type="STRING" id="1121455.SAMN02745728_00407"/>
<dbReference type="InterPro" id="IPR036165">
    <property type="entry name" value="YefM-like_sf"/>
</dbReference>
<dbReference type="PANTHER" id="PTHR33713:SF11">
    <property type="entry name" value="PREVENT-HOST-DEATH FAMILY PROTEIN"/>
    <property type="match status" value="1"/>
</dbReference>